<reference evidence="1" key="1">
    <citation type="submission" date="2020-05" db="EMBL/GenBank/DDBJ databases">
        <authorList>
            <person name="Chiriac C."/>
            <person name="Salcher M."/>
            <person name="Ghai R."/>
            <person name="Kavagutti S V."/>
        </authorList>
    </citation>
    <scope>NUCLEOTIDE SEQUENCE</scope>
</reference>
<proteinExistence type="predicted"/>
<protein>
    <submittedName>
        <fullName evidence="1">Unannotated protein</fullName>
    </submittedName>
</protein>
<dbReference type="EMBL" id="CAESAO010000040">
    <property type="protein sequence ID" value="CAB4341553.1"/>
    <property type="molecule type" value="Genomic_DNA"/>
</dbReference>
<name>A0A6J5ZPW4_9ZZZZ</name>
<organism evidence="1">
    <name type="scientific">freshwater metagenome</name>
    <dbReference type="NCBI Taxonomy" id="449393"/>
    <lineage>
        <taxon>unclassified sequences</taxon>
        <taxon>metagenomes</taxon>
        <taxon>ecological metagenomes</taxon>
    </lineage>
</organism>
<sequence>MSVENEHFVAEGLSIVDDAQAQGLQLRILGSLAYRIHCPENLQLFEAMERALTDIDFSADRRKSREIKKFLVARGYEEDQRMTASTEGRRYYFEDPKNGLGVDVFYDELHFCHAIPLRDRLDLDSPTITTCDLLLEKMQIVELNLKDVKDTLVLMLEHPVVENPSSTEEIDGGYIAKLLSGDWGFYHTVNINLDRVERFIPDFEMISAEQGALILSRINDLRKLIEDAPKSRKWKMRAKIGEKKQWYQDVAPKGSSF</sequence>
<gene>
    <name evidence="1" type="ORF">UFOPK3522_00638</name>
</gene>
<dbReference type="AlphaFoldDB" id="A0A6J5ZPW4"/>
<accession>A0A6J5ZPW4</accession>
<evidence type="ECO:0000313" key="1">
    <source>
        <dbReference type="EMBL" id="CAB4341553.1"/>
    </source>
</evidence>